<dbReference type="EMBL" id="JACTNZ010000003">
    <property type="protein sequence ID" value="KAG5559505.1"/>
    <property type="molecule type" value="Genomic_DNA"/>
</dbReference>
<sequence length="94" mass="10780">MLPMFTWFPNPMPNPSMILPNISIERFAAEAFKVAPIIKLVPPHNMLPRRPSCLDEHALYSCRQLGRTFEEIHPLMSPLLLTKITESSMFGERS</sequence>
<reference evidence="1" key="1">
    <citation type="submission" date="2020-08" db="EMBL/GenBank/DDBJ databases">
        <title>Plant Genome Project.</title>
        <authorList>
            <person name="Zhang R.-G."/>
        </authorList>
    </citation>
    <scope>NUCLEOTIDE SEQUENCE</scope>
    <source>
        <strain evidence="1">WSP0</strain>
        <tissue evidence="1">Leaf</tissue>
    </source>
</reference>
<name>A0AAV6L4B5_9ERIC</name>
<evidence type="ECO:0000313" key="1">
    <source>
        <dbReference type="EMBL" id="KAG5559505.1"/>
    </source>
</evidence>
<dbReference type="AlphaFoldDB" id="A0AAV6L4B5"/>
<gene>
    <name evidence="1" type="ORF">RHGRI_009139</name>
</gene>
<dbReference type="Proteomes" id="UP000823749">
    <property type="component" value="Chromosome 3"/>
</dbReference>
<organism evidence="1 2">
    <name type="scientific">Rhododendron griersonianum</name>
    <dbReference type="NCBI Taxonomy" id="479676"/>
    <lineage>
        <taxon>Eukaryota</taxon>
        <taxon>Viridiplantae</taxon>
        <taxon>Streptophyta</taxon>
        <taxon>Embryophyta</taxon>
        <taxon>Tracheophyta</taxon>
        <taxon>Spermatophyta</taxon>
        <taxon>Magnoliopsida</taxon>
        <taxon>eudicotyledons</taxon>
        <taxon>Gunneridae</taxon>
        <taxon>Pentapetalae</taxon>
        <taxon>asterids</taxon>
        <taxon>Ericales</taxon>
        <taxon>Ericaceae</taxon>
        <taxon>Ericoideae</taxon>
        <taxon>Rhodoreae</taxon>
        <taxon>Rhododendron</taxon>
    </lineage>
</organism>
<accession>A0AAV6L4B5</accession>
<proteinExistence type="predicted"/>
<evidence type="ECO:0000313" key="2">
    <source>
        <dbReference type="Proteomes" id="UP000823749"/>
    </source>
</evidence>
<comment type="caution">
    <text evidence="1">The sequence shown here is derived from an EMBL/GenBank/DDBJ whole genome shotgun (WGS) entry which is preliminary data.</text>
</comment>
<protein>
    <submittedName>
        <fullName evidence="1">Uncharacterized protein</fullName>
    </submittedName>
</protein>
<keyword evidence="2" id="KW-1185">Reference proteome</keyword>